<gene>
    <name evidence="2" type="ORF">DFP90_10113</name>
</gene>
<dbReference type="EMBL" id="QRDW01000001">
    <property type="protein sequence ID" value="RED53231.1"/>
    <property type="molecule type" value="Genomic_DNA"/>
</dbReference>
<sequence>MTQDYIQPNAGQPEGRTARLHMIRAYLVLLILFFATTLYAWSQVSHHLLIKRGVHGLAALDVTMQAHLQAGVPLSEFAGFERISESMLRVAPKIVSIVIRTADDRPIFWKNRTGIIETPPIDADALLTMKNGRTLGLEVEDDLMRMAMPLHGPYGKEGSLEVELRRDLQDLFEPLYFGIFAGLLILIGVVYWFFLKVIATDQEVCRWYRKPVSVLAQALLILALAAAFLGMLTEKRASDTAEAIATSFGARIDQAMTMGIDPGDLAGLDLIVEEMRQSDEMVSHVALIEGSEITTAAGVSDGTAALQLVDRPLTATFELRPRQIYHRQFQVSVGMGMLPVLRLVAEQAWLLLFPAIALLLLIWIQRREGGEVCRG</sequence>
<feature type="transmembrane region" description="Helical" evidence="1">
    <location>
        <begin position="214"/>
        <end position="232"/>
    </location>
</feature>
<evidence type="ECO:0000313" key="3">
    <source>
        <dbReference type="Proteomes" id="UP000256845"/>
    </source>
</evidence>
<protein>
    <submittedName>
        <fullName evidence="2">Uncharacterized protein</fullName>
    </submittedName>
</protein>
<feature type="transmembrane region" description="Helical" evidence="1">
    <location>
        <begin position="347"/>
        <end position="364"/>
    </location>
</feature>
<keyword evidence="1" id="KW-0812">Transmembrane</keyword>
<feature type="transmembrane region" description="Helical" evidence="1">
    <location>
        <begin position="23"/>
        <end position="42"/>
    </location>
</feature>
<feature type="transmembrane region" description="Helical" evidence="1">
    <location>
        <begin position="175"/>
        <end position="194"/>
    </location>
</feature>
<evidence type="ECO:0000313" key="2">
    <source>
        <dbReference type="EMBL" id="RED53231.1"/>
    </source>
</evidence>
<dbReference type="OrthoDB" id="9987195at2"/>
<keyword evidence="3" id="KW-1185">Reference proteome</keyword>
<keyword evidence="1" id="KW-1133">Transmembrane helix</keyword>
<dbReference type="AlphaFoldDB" id="A0A3D9HV28"/>
<name>A0A3D9HV28_9PROT</name>
<keyword evidence="1" id="KW-0472">Membrane</keyword>
<reference evidence="2 3" key="1">
    <citation type="submission" date="2018-07" db="EMBL/GenBank/DDBJ databases">
        <title>Genomic Encyclopedia of Type Strains, Phase III (KMG-III): the genomes of soil and plant-associated and newly described type strains.</title>
        <authorList>
            <person name="Whitman W."/>
        </authorList>
    </citation>
    <scope>NUCLEOTIDE SEQUENCE [LARGE SCALE GENOMIC DNA]</scope>
    <source>
        <strain evidence="2 3">CECT 8488</strain>
    </source>
</reference>
<proteinExistence type="predicted"/>
<accession>A0A3D9HV28</accession>
<evidence type="ECO:0000256" key="1">
    <source>
        <dbReference type="SAM" id="Phobius"/>
    </source>
</evidence>
<comment type="caution">
    <text evidence="2">The sequence shown here is derived from an EMBL/GenBank/DDBJ whole genome shotgun (WGS) entry which is preliminary data.</text>
</comment>
<dbReference type="Proteomes" id="UP000256845">
    <property type="component" value="Unassembled WGS sequence"/>
</dbReference>
<organism evidence="2 3">
    <name type="scientific">Aestuariispira insulae</name>
    <dbReference type="NCBI Taxonomy" id="1461337"/>
    <lineage>
        <taxon>Bacteria</taxon>
        <taxon>Pseudomonadati</taxon>
        <taxon>Pseudomonadota</taxon>
        <taxon>Alphaproteobacteria</taxon>
        <taxon>Rhodospirillales</taxon>
        <taxon>Kiloniellaceae</taxon>
        <taxon>Aestuariispira</taxon>
    </lineage>
</organism>
<dbReference type="RefSeq" id="WP_115934389.1">
    <property type="nucleotide sequence ID" value="NZ_QRDW01000001.1"/>
</dbReference>